<reference evidence="4 5" key="1">
    <citation type="submission" date="2019-12" db="EMBL/GenBank/DDBJ databases">
        <title>Snethiella sp. nov. sp. isolated from sea sand.</title>
        <authorList>
            <person name="Kim J."/>
            <person name="Jeong S.E."/>
            <person name="Jung H.S."/>
            <person name="Jeon C.O."/>
        </authorList>
    </citation>
    <scope>NUCLEOTIDE SEQUENCE [LARGE SCALE GENOMIC DNA]</scope>
    <source>
        <strain evidence="4 5">DP05</strain>
    </source>
</reference>
<comment type="catalytic activity">
    <reaction evidence="1">
        <text>an S-substituted glutathione + H2O = an S-substituted L-cysteinylglycine + L-glutamate</text>
        <dbReference type="Rhea" id="RHEA:59468"/>
        <dbReference type="ChEBI" id="CHEBI:15377"/>
        <dbReference type="ChEBI" id="CHEBI:29985"/>
        <dbReference type="ChEBI" id="CHEBI:90779"/>
        <dbReference type="ChEBI" id="CHEBI:143103"/>
        <dbReference type="EC" id="3.4.19.13"/>
    </reaction>
</comment>
<dbReference type="InterPro" id="IPR000101">
    <property type="entry name" value="GGT_peptidase"/>
</dbReference>
<dbReference type="GO" id="GO:0005886">
    <property type="term" value="C:plasma membrane"/>
    <property type="evidence" value="ECO:0007669"/>
    <property type="project" value="TreeGrafter"/>
</dbReference>
<comment type="catalytic activity">
    <reaction evidence="3">
        <text>an N-terminal (5-L-glutamyl)-[peptide] + an alpha-amino acid = 5-L-glutamyl amino acid + an N-terminal L-alpha-aminoacyl-[peptide]</text>
        <dbReference type="Rhea" id="RHEA:23904"/>
        <dbReference type="Rhea" id="RHEA-COMP:9780"/>
        <dbReference type="Rhea" id="RHEA-COMP:9795"/>
        <dbReference type="ChEBI" id="CHEBI:77644"/>
        <dbReference type="ChEBI" id="CHEBI:78597"/>
        <dbReference type="ChEBI" id="CHEBI:78599"/>
        <dbReference type="ChEBI" id="CHEBI:78608"/>
        <dbReference type="EC" id="2.3.2.2"/>
    </reaction>
</comment>
<evidence type="ECO:0000256" key="2">
    <source>
        <dbReference type="ARBA" id="ARBA00001089"/>
    </source>
</evidence>
<dbReference type="AlphaFoldDB" id="A0A6L8W6M6"/>
<dbReference type="GO" id="GO:0036374">
    <property type="term" value="F:glutathione hydrolase activity"/>
    <property type="evidence" value="ECO:0007669"/>
    <property type="project" value="UniProtKB-EC"/>
</dbReference>
<dbReference type="EMBL" id="WTUW01000002">
    <property type="protein sequence ID" value="MZR30359.1"/>
    <property type="molecule type" value="Genomic_DNA"/>
</dbReference>
<dbReference type="PRINTS" id="PR01210">
    <property type="entry name" value="GGTRANSPTASE"/>
</dbReference>
<dbReference type="Proteomes" id="UP000476030">
    <property type="component" value="Unassembled WGS sequence"/>
</dbReference>
<dbReference type="PANTHER" id="PTHR11686">
    <property type="entry name" value="GAMMA GLUTAMYL TRANSPEPTIDASE"/>
    <property type="match status" value="1"/>
</dbReference>
<dbReference type="PANTHER" id="PTHR11686:SF9">
    <property type="entry name" value="RE13973P"/>
    <property type="match status" value="1"/>
</dbReference>
<sequence length="532" mass="56174">MKEGAVCLAAALPKDSNRIKNMDTGVNMRLIKNKFLLSLPKTRNCGRSRQWKVRLLSLACLAPFALAACGGPSVPLGEIGNVEGSLGGAASDEPRATLVAEDILSSGGTAADAATALYFTLAVTYPVAASLGGGGECIVYDNETNKLENLQFFNKAPVAGGSIAIPGNIRGMAALQARYGKLEWSQLLAPAEQIANFGQPLSRAQHMAMVLNKDQLLLDYNIQSIFMDKDGEFVAEGTKIRQIRLASLISALRSEGGASFYSGNWARTYIADALAAGGQINISDMLSYKPVWLEAQSFRVDNNMVGVSVGPAGDIYRKLWKTLYDGKGILGIDVTIPQVEIARATASIFSDLNNISPFISQGATSFVTADNKGSAVACVVGLGFPFGSGQMGEITGMVMAGNLPLESREFVASPLVIANIPNKDLYYAGGSTGGAAATVASVATALNIFAKGSNLDPAMDAPRLFTMGQKLPLLYESSMTAETVDSLKSDFPVMVEVDRLAAVNAIYCRAGKVPNCISRHDPRGFGLSLIEN</sequence>
<dbReference type="GO" id="GO:0006751">
    <property type="term" value="P:glutathione catabolic process"/>
    <property type="evidence" value="ECO:0007669"/>
    <property type="project" value="InterPro"/>
</dbReference>
<comment type="catalytic activity">
    <reaction evidence="2">
        <text>glutathione + H2O = L-cysteinylglycine + L-glutamate</text>
        <dbReference type="Rhea" id="RHEA:28807"/>
        <dbReference type="ChEBI" id="CHEBI:15377"/>
        <dbReference type="ChEBI" id="CHEBI:29985"/>
        <dbReference type="ChEBI" id="CHEBI:57925"/>
        <dbReference type="ChEBI" id="CHEBI:61694"/>
        <dbReference type="EC" id="3.4.19.13"/>
    </reaction>
</comment>
<protein>
    <recommendedName>
        <fullName evidence="6">Gamma-glutamyltranspeptidase</fullName>
    </recommendedName>
</protein>
<evidence type="ECO:0000313" key="5">
    <source>
        <dbReference type="Proteomes" id="UP000476030"/>
    </source>
</evidence>
<dbReference type="SUPFAM" id="SSF56235">
    <property type="entry name" value="N-terminal nucleophile aminohydrolases (Ntn hydrolases)"/>
    <property type="match status" value="1"/>
</dbReference>
<evidence type="ECO:0000256" key="1">
    <source>
        <dbReference type="ARBA" id="ARBA00001049"/>
    </source>
</evidence>
<name>A0A6L8W6M6_9PROT</name>
<organism evidence="4 5">
    <name type="scientific">Sneathiella litorea</name>
    <dbReference type="NCBI Taxonomy" id="2606216"/>
    <lineage>
        <taxon>Bacteria</taxon>
        <taxon>Pseudomonadati</taxon>
        <taxon>Pseudomonadota</taxon>
        <taxon>Alphaproteobacteria</taxon>
        <taxon>Sneathiellales</taxon>
        <taxon>Sneathiellaceae</taxon>
        <taxon>Sneathiella</taxon>
    </lineage>
</organism>
<dbReference type="Gene3D" id="3.60.20.40">
    <property type="match status" value="1"/>
</dbReference>
<dbReference type="GO" id="GO:0103068">
    <property type="term" value="F:leukotriene C4 gamma-glutamyl transferase activity"/>
    <property type="evidence" value="ECO:0007669"/>
    <property type="project" value="UniProtKB-EC"/>
</dbReference>
<dbReference type="InterPro" id="IPR043137">
    <property type="entry name" value="GGT_ssub_C"/>
</dbReference>
<dbReference type="InterPro" id="IPR029055">
    <property type="entry name" value="Ntn_hydrolases_N"/>
</dbReference>
<proteinExistence type="predicted"/>
<accession>A0A6L8W6M6</accession>
<comment type="caution">
    <text evidence="4">The sequence shown here is derived from an EMBL/GenBank/DDBJ whole genome shotgun (WGS) entry which is preliminary data.</text>
</comment>
<keyword evidence="5" id="KW-1185">Reference proteome</keyword>
<evidence type="ECO:0000313" key="4">
    <source>
        <dbReference type="EMBL" id="MZR30359.1"/>
    </source>
</evidence>
<dbReference type="Pfam" id="PF01019">
    <property type="entry name" value="G_glu_transpept"/>
    <property type="match status" value="2"/>
</dbReference>
<gene>
    <name evidence="4" type="ORF">GQE98_06880</name>
</gene>
<evidence type="ECO:0000256" key="3">
    <source>
        <dbReference type="ARBA" id="ARBA00047417"/>
    </source>
</evidence>
<evidence type="ECO:0008006" key="6">
    <source>
        <dbReference type="Google" id="ProtNLM"/>
    </source>
</evidence>